<keyword evidence="3 5" id="KW-1133">Transmembrane helix</keyword>
<name>A0A378KL33_9GAMM</name>
<dbReference type="Pfam" id="PF04193">
    <property type="entry name" value="PQ-loop"/>
    <property type="match status" value="1"/>
</dbReference>
<evidence type="ECO:0000256" key="4">
    <source>
        <dbReference type="ARBA" id="ARBA00023136"/>
    </source>
</evidence>
<evidence type="ECO:0000313" key="7">
    <source>
        <dbReference type="Proteomes" id="UP000254677"/>
    </source>
</evidence>
<accession>A0A378KL33</accession>
<keyword evidence="4 5" id="KW-0472">Membrane</keyword>
<dbReference type="Gene3D" id="1.20.1280.290">
    <property type="match status" value="1"/>
</dbReference>
<gene>
    <name evidence="6" type="ORF">NCTC13292_03265</name>
</gene>
<feature type="transmembrane region" description="Helical" evidence="5">
    <location>
        <begin position="12"/>
        <end position="33"/>
    </location>
</feature>
<dbReference type="Proteomes" id="UP000254677">
    <property type="component" value="Unassembled WGS sequence"/>
</dbReference>
<keyword evidence="7" id="KW-1185">Reference proteome</keyword>
<feature type="transmembrane region" description="Helical" evidence="5">
    <location>
        <begin position="68"/>
        <end position="89"/>
    </location>
</feature>
<evidence type="ECO:0000256" key="3">
    <source>
        <dbReference type="ARBA" id="ARBA00022989"/>
    </source>
</evidence>
<evidence type="ECO:0000313" key="6">
    <source>
        <dbReference type="EMBL" id="STX84913.1"/>
    </source>
</evidence>
<evidence type="ECO:0000256" key="1">
    <source>
        <dbReference type="ARBA" id="ARBA00004141"/>
    </source>
</evidence>
<feature type="transmembrane region" description="Helical" evidence="5">
    <location>
        <begin position="40"/>
        <end position="62"/>
    </location>
</feature>
<dbReference type="RefSeq" id="WP_115222970.1">
    <property type="nucleotide sequence ID" value="NZ_UGOA01000003.1"/>
</dbReference>
<sequence length="101" mass="11257">MALFSFTQFVELVFSLGLFFNAALFIPQAIAVFRNKSAMGLSLLTFGGFNIMQLFTAIHGYLAKDYLLMTGFLLSFLTCGVVTVFILYYGNKNRLSSHTTC</sequence>
<evidence type="ECO:0000256" key="5">
    <source>
        <dbReference type="SAM" id="Phobius"/>
    </source>
</evidence>
<comment type="subcellular location">
    <subcellularLocation>
        <location evidence="1">Membrane</location>
        <topology evidence="1">Multi-pass membrane protein</topology>
    </subcellularLocation>
</comment>
<organism evidence="6 7">
    <name type="scientific">Legionella donaldsonii</name>
    <dbReference type="NCBI Taxonomy" id="45060"/>
    <lineage>
        <taxon>Bacteria</taxon>
        <taxon>Pseudomonadati</taxon>
        <taxon>Pseudomonadota</taxon>
        <taxon>Gammaproteobacteria</taxon>
        <taxon>Legionellales</taxon>
        <taxon>Legionellaceae</taxon>
        <taxon>Legionella</taxon>
    </lineage>
</organism>
<reference evidence="6 7" key="1">
    <citation type="submission" date="2018-06" db="EMBL/GenBank/DDBJ databases">
        <authorList>
            <consortium name="Pathogen Informatics"/>
            <person name="Doyle S."/>
        </authorList>
    </citation>
    <scope>NUCLEOTIDE SEQUENCE [LARGE SCALE GENOMIC DNA]</scope>
    <source>
        <strain evidence="6 7">NCTC13292</strain>
    </source>
</reference>
<dbReference type="InterPro" id="IPR006603">
    <property type="entry name" value="PQ-loop_rpt"/>
</dbReference>
<proteinExistence type="predicted"/>
<dbReference type="OrthoDB" id="514649at2"/>
<dbReference type="AlphaFoldDB" id="A0A378KL33"/>
<keyword evidence="2 5" id="KW-0812">Transmembrane</keyword>
<evidence type="ECO:0000256" key="2">
    <source>
        <dbReference type="ARBA" id="ARBA00022692"/>
    </source>
</evidence>
<dbReference type="GO" id="GO:0016020">
    <property type="term" value="C:membrane"/>
    <property type="evidence" value="ECO:0007669"/>
    <property type="project" value="UniProtKB-SubCell"/>
</dbReference>
<protein>
    <submittedName>
        <fullName evidence="6">PQ loop repeat</fullName>
    </submittedName>
</protein>
<dbReference type="EMBL" id="UGOA01000003">
    <property type="protein sequence ID" value="STX84913.1"/>
    <property type="molecule type" value="Genomic_DNA"/>
</dbReference>